<dbReference type="EMBL" id="VTPC01087957">
    <property type="protein sequence ID" value="KAF2886360.1"/>
    <property type="molecule type" value="Genomic_DNA"/>
</dbReference>
<dbReference type="PANTHER" id="PTHR47272">
    <property type="entry name" value="DDE_TNP_1_7 DOMAIN-CONTAINING PROTEIN"/>
    <property type="match status" value="1"/>
</dbReference>
<dbReference type="AlphaFoldDB" id="A0A8K0CM76"/>
<evidence type="ECO:0000313" key="3">
    <source>
        <dbReference type="Proteomes" id="UP000801492"/>
    </source>
</evidence>
<sequence length="210" mass="24971">MDAKRFYSKQNTVVTDIPVDSKEKVASELPRELKELDSPYQFFKYFLTEEILTDVVYQSTLYSVQKQPDKQLLLTVKQLEQFIGCCIYMSIVQLPSTRNYRNLNLNRRLVSEVMSCNQWKEIKHFLHFKNNDNFVNRNNEGHDKLFKIRPLLTKIRERLLSVPNEEYLAVDKQMIPTKAQSTLKQYNPEKPHKWGYKTFVLSGMWLLLQL</sequence>
<proteinExistence type="predicted"/>
<accession>A0A8K0CM76</accession>
<dbReference type="OrthoDB" id="6731131at2759"/>
<evidence type="ECO:0000259" key="1">
    <source>
        <dbReference type="Pfam" id="PF13843"/>
    </source>
</evidence>
<feature type="domain" description="PiggyBac transposable element-derived protein" evidence="1">
    <location>
        <begin position="38"/>
        <end position="201"/>
    </location>
</feature>
<dbReference type="Proteomes" id="UP000801492">
    <property type="component" value="Unassembled WGS sequence"/>
</dbReference>
<protein>
    <recommendedName>
        <fullName evidence="1">PiggyBac transposable element-derived protein domain-containing protein</fullName>
    </recommendedName>
</protein>
<comment type="caution">
    <text evidence="2">The sequence shown here is derived from an EMBL/GenBank/DDBJ whole genome shotgun (WGS) entry which is preliminary data.</text>
</comment>
<dbReference type="InterPro" id="IPR029526">
    <property type="entry name" value="PGBD"/>
</dbReference>
<evidence type="ECO:0000313" key="2">
    <source>
        <dbReference type="EMBL" id="KAF2886360.1"/>
    </source>
</evidence>
<reference evidence="2" key="1">
    <citation type="submission" date="2019-08" db="EMBL/GenBank/DDBJ databases">
        <title>The genome of the North American firefly Photinus pyralis.</title>
        <authorList>
            <consortium name="Photinus pyralis genome working group"/>
            <person name="Fallon T.R."/>
            <person name="Sander Lower S.E."/>
            <person name="Weng J.-K."/>
        </authorList>
    </citation>
    <scope>NUCLEOTIDE SEQUENCE</scope>
    <source>
        <strain evidence="2">TRF0915ILg1</strain>
        <tissue evidence="2">Whole body</tissue>
    </source>
</reference>
<dbReference type="PANTHER" id="PTHR47272:SF1">
    <property type="entry name" value="PIGGYBAC TRANSPOSABLE ELEMENT-DERIVED PROTEIN 3-LIKE"/>
    <property type="match status" value="1"/>
</dbReference>
<organism evidence="2 3">
    <name type="scientific">Ignelater luminosus</name>
    <name type="common">Cucubano</name>
    <name type="synonym">Pyrophorus luminosus</name>
    <dbReference type="NCBI Taxonomy" id="2038154"/>
    <lineage>
        <taxon>Eukaryota</taxon>
        <taxon>Metazoa</taxon>
        <taxon>Ecdysozoa</taxon>
        <taxon>Arthropoda</taxon>
        <taxon>Hexapoda</taxon>
        <taxon>Insecta</taxon>
        <taxon>Pterygota</taxon>
        <taxon>Neoptera</taxon>
        <taxon>Endopterygota</taxon>
        <taxon>Coleoptera</taxon>
        <taxon>Polyphaga</taxon>
        <taxon>Elateriformia</taxon>
        <taxon>Elateroidea</taxon>
        <taxon>Elateridae</taxon>
        <taxon>Agrypninae</taxon>
        <taxon>Pyrophorini</taxon>
        <taxon>Ignelater</taxon>
    </lineage>
</organism>
<name>A0A8K0CM76_IGNLU</name>
<gene>
    <name evidence="2" type="ORF">ILUMI_19812</name>
</gene>
<keyword evidence="3" id="KW-1185">Reference proteome</keyword>
<dbReference type="Pfam" id="PF13843">
    <property type="entry name" value="DDE_Tnp_1_7"/>
    <property type="match status" value="1"/>
</dbReference>